<reference evidence="1" key="2">
    <citation type="journal article" date="2023" name="Science">
        <title>Genomic signatures of disease resistance in endangered staghorn corals.</title>
        <authorList>
            <person name="Vollmer S.V."/>
            <person name="Selwyn J.D."/>
            <person name="Despard B.A."/>
            <person name="Roesel C.L."/>
        </authorList>
    </citation>
    <scope>NUCLEOTIDE SEQUENCE</scope>
    <source>
        <strain evidence="1">K2</strain>
    </source>
</reference>
<organism evidence="1 2">
    <name type="scientific">Acropora cervicornis</name>
    <name type="common">Staghorn coral</name>
    <dbReference type="NCBI Taxonomy" id="6130"/>
    <lineage>
        <taxon>Eukaryota</taxon>
        <taxon>Metazoa</taxon>
        <taxon>Cnidaria</taxon>
        <taxon>Anthozoa</taxon>
        <taxon>Hexacorallia</taxon>
        <taxon>Scleractinia</taxon>
        <taxon>Astrocoeniina</taxon>
        <taxon>Acroporidae</taxon>
        <taxon>Acropora</taxon>
    </lineage>
</organism>
<comment type="caution">
    <text evidence="1">The sequence shown here is derived from an EMBL/GenBank/DDBJ whole genome shotgun (WGS) entry which is preliminary data.</text>
</comment>
<sequence>MGHCCSCECKNRNGFLNALIGDDWVFVEDSEYCESEDDQEGLTFMQDEDLDELLSGLEDALTWPKQQANFPNPACIESLNALMRVATAKMSQLASEERFDEADEVAESLFELADVWGDCVFQKLRITSFTREEISLGRFVATAGQYLKPEPLQEYDDESAAKLYFFILFDTDLEKYMCTYHLEYRYYGSSTADTVYILKLKPRREKLEVKSYGQRCPSYWELRKDVLQDFAKRKRSMVRS</sequence>
<proteinExistence type="predicted"/>
<reference evidence="1" key="1">
    <citation type="journal article" date="2023" name="G3 (Bethesda)">
        <title>Whole genome assembly and annotation of the endangered Caribbean coral Acropora cervicornis.</title>
        <authorList>
            <person name="Selwyn J.D."/>
            <person name="Vollmer S.V."/>
        </authorList>
    </citation>
    <scope>NUCLEOTIDE SEQUENCE</scope>
    <source>
        <strain evidence="1">K2</strain>
    </source>
</reference>
<name>A0AAD9Q6T1_ACRCE</name>
<dbReference type="EMBL" id="JARQWQ010000063">
    <property type="protein sequence ID" value="KAK2555385.1"/>
    <property type="molecule type" value="Genomic_DNA"/>
</dbReference>
<dbReference type="AlphaFoldDB" id="A0AAD9Q6T1"/>
<keyword evidence="2" id="KW-1185">Reference proteome</keyword>
<evidence type="ECO:0000313" key="1">
    <source>
        <dbReference type="EMBL" id="KAK2555385.1"/>
    </source>
</evidence>
<evidence type="ECO:0000313" key="2">
    <source>
        <dbReference type="Proteomes" id="UP001249851"/>
    </source>
</evidence>
<accession>A0AAD9Q6T1</accession>
<protein>
    <submittedName>
        <fullName evidence="1">Uncharacterized protein</fullName>
    </submittedName>
</protein>
<dbReference type="Proteomes" id="UP001249851">
    <property type="component" value="Unassembled WGS sequence"/>
</dbReference>
<gene>
    <name evidence="1" type="ORF">P5673_023026</name>
</gene>